<dbReference type="EMBL" id="JAIMFO010000006">
    <property type="protein sequence ID" value="MBY4797655.1"/>
    <property type="molecule type" value="Genomic_DNA"/>
</dbReference>
<reference evidence="2 3" key="1">
    <citation type="submission" date="2021-08" db="EMBL/GenBank/DDBJ databases">
        <title>Collinsella faecalis sp. nov. isolated from swine faeces.</title>
        <authorList>
            <person name="Oh B.S."/>
            <person name="Lee J.H."/>
        </authorList>
    </citation>
    <scope>NUCLEOTIDE SEQUENCE [LARGE SCALE GENOMIC DNA]</scope>
    <source>
        <strain evidence="2 3">AGMB00827</strain>
    </source>
</reference>
<name>A0ABS7MJV9_9ACTN</name>
<feature type="domain" description="Antitoxin SocA-like Panacea" evidence="1">
    <location>
        <begin position="25"/>
        <end position="117"/>
    </location>
</feature>
<accession>A0ABS7MJV9</accession>
<gene>
    <name evidence="2" type="ORF">K6V98_04705</name>
</gene>
<protein>
    <submittedName>
        <fullName evidence="2">DUF4065 domain-containing protein</fullName>
    </submittedName>
</protein>
<dbReference type="RefSeq" id="WP_222199375.1">
    <property type="nucleotide sequence ID" value="NZ_JAIMFO010000006.1"/>
</dbReference>
<evidence type="ECO:0000259" key="1">
    <source>
        <dbReference type="Pfam" id="PF13274"/>
    </source>
</evidence>
<dbReference type="Proteomes" id="UP000700908">
    <property type="component" value="Unassembled WGS sequence"/>
</dbReference>
<dbReference type="Pfam" id="PF13274">
    <property type="entry name" value="SocA_Panacea"/>
    <property type="match status" value="1"/>
</dbReference>
<keyword evidence="3" id="KW-1185">Reference proteome</keyword>
<sequence>MRAIEVANFMIVKFGQDLQITNLKLNKLLYYAQVEQLRRDGTRLFSDDIEAWTYGPVVPSVYQAFKHYRRDVISNPIEDVAQLPASVILTIEHVANTYGKLSTFDLVEFSHREAGAWNKVYSNTPGATISVEDILASDDANGLKNLGNTVEEDIQAVISSIPNALRLLANS</sequence>
<comment type="caution">
    <text evidence="2">The sequence shown here is derived from an EMBL/GenBank/DDBJ whole genome shotgun (WGS) entry which is preliminary data.</text>
</comment>
<proteinExistence type="predicted"/>
<organism evidence="2 3">
    <name type="scientific">Collinsella ureilytica</name>
    <dbReference type="NCBI Taxonomy" id="2869515"/>
    <lineage>
        <taxon>Bacteria</taxon>
        <taxon>Bacillati</taxon>
        <taxon>Actinomycetota</taxon>
        <taxon>Coriobacteriia</taxon>
        <taxon>Coriobacteriales</taxon>
        <taxon>Coriobacteriaceae</taxon>
        <taxon>Collinsella</taxon>
    </lineage>
</organism>
<dbReference type="InterPro" id="IPR025272">
    <property type="entry name" value="SocA_Panacea"/>
</dbReference>
<evidence type="ECO:0000313" key="3">
    <source>
        <dbReference type="Proteomes" id="UP000700908"/>
    </source>
</evidence>
<evidence type="ECO:0000313" key="2">
    <source>
        <dbReference type="EMBL" id="MBY4797655.1"/>
    </source>
</evidence>